<keyword evidence="2" id="KW-1185">Reference proteome</keyword>
<gene>
    <name evidence="1" type="ORF">ACFORG_14955</name>
</gene>
<evidence type="ECO:0000313" key="2">
    <source>
        <dbReference type="Proteomes" id="UP001595629"/>
    </source>
</evidence>
<protein>
    <submittedName>
        <fullName evidence="1">Uncharacterized protein</fullName>
    </submittedName>
</protein>
<organism evidence="1 2">
    <name type="scientific">Lutimaribacter marinistellae</name>
    <dbReference type="NCBI Taxonomy" id="1820329"/>
    <lineage>
        <taxon>Bacteria</taxon>
        <taxon>Pseudomonadati</taxon>
        <taxon>Pseudomonadota</taxon>
        <taxon>Alphaproteobacteria</taxon>
        <taxon>Rhodobacterales</taxon>
        <taxon>Roseobacteraceae</taxon>
        <taxon>Lutimaribacter</taxon>
    </lineage>
</organism>
<name>A0ABV7TJL1_9RHOB</name>
<dbReference type="Proteomes" id="UP001595629">
    <property type="component" value="Unassembled WGS sequence"/>
</dbReference>
<dbReference type="EMBL" id="JBHRXI010000016">
    <property type="protein sequence ID" value="MFC3615065.1"/>
    <property type="molecule type" value="Genomic_DNA"/>
</dbReference>
<evidence type="ECO:0000313" key="1">
    <source>
        <dbReference type="EMBL" id="MFC3615065.1"/>
    </source>
</evidence>
<sequence>MPLVLDMLVIDERGRIGYISKCPPYREDQSNIVPGRSYPDNAWSWQRVENVACRVVEGTWCCEHRHEPFDAMGVAHAR</sequence>
<accession>A0ABV7TJL1</accession>
<comment type="caution">
    <text evidence="1">The sequence shown here is derived from an EMBL/GenBank/DDBJ whole genome shotgun (WGS) entry which is preliminary data.</text>
</comment>
<reference evidence="2" key="1">
    <citation type="journal article" date="2019" name="Int. J. Syst. Evol. Microbiol.">
        <title>The Global Catalogue of Microorganisms (GCM) 10K type strain sequencing project: providing services to taxonomists for standard genome sequencing and annotation.</title>
        <authorList>
            <consortium name="The Broad Institute Genomics Platform"/>
            <consortium name="The Broad Institute Genome Sequencing Center for Infectious Disease"/>
            <person name="Wu L."/>
            <person name="Ma J."/>
        </authorList>
    </citation>
    <scope>NUCLEOTIDE SEQUENCE [LARGE SCALE GENOMIC DNA]</scope>
    <source>
        <strain evidence="2">KCTC 42911</strain>
    </source>
</reference>
<proteinExistence type="predicted"/>